<proteinExistence type="inferred from homology"/>
<feature type="active site" evidence="3">
    <location>
        <position position="250"/>
    </location>
</feature>
<evidence type="ECO:0000256" key="1">
    <source>
        <dbReference type="ARBA" id="ARBA00009986"/>
    </source>
</evidence>
<dbReference type="Gene3D" id="3.40.309.10">
    <property type="entry name" value="Aldehyde Dehydrogenase, Chain A, domain 2"/>
    <property type="match status" value="1"/>
</dbReference>
<dbReference type="PROSITE" id="PS00070">
    <property type="entry name" value="ALDEHYDE_DEHYDR_CYS"/>
    <property type="match status" value="1"/>
</dbReference>
<evidence type="ECO:0000313" key="7">
    <source>
        <dbReference type="Proteomes" id="UP000190959"/>
    </source>
</evidence>
<dbReference type="InterPro" id="IPR029510">
    <property type="entry name" value="Ald_DH_CS_GLU"/>
</dbReference>
<protein>
    <submittedName>
        <fullName evidence="6">Aldehyde dehydrogenase</fullName>
    </submittedName>
</protein>
<name>A0A1S9N678_CLOBE</name>
<dbReference type="InterPro" id="IPR015590">
    <property type="entry name" value="Aldehyde_DH_dom"/>
</dbReference>
<dbReference type="GO" id="GO:0016620">
    <property type="term" value="F:oxidoreductase activity, acting on the aldehyde or oxo group of donors, NAD or NADP as acceptor"/>
    <property type="evidence" value="ECO:0007669"/>
    <property type="project" value="InterPro"/>
</dbReference>
<dbReference type="RefSeq" id="WP_078115957.1">
    <property type="nucleotide sequence ID" value="NZ_MWMH01000004.1"/>
</dbReference>
<dbReference type="InterPro" id="IPR016161">
    <property type="entry name" value="Ald_DH/histidinol_DH"/>
</dbReference>
<dbReference type="SUPFAM" id="SSF53720">
    <property type="entry name" value="ALDH-like"/>
    <property type="match status" value="1"/>
</dbReference>
<gene>
    <name evidence="6" type="ORF">CBEIBR21_13830</name>
</gene>
<keyword evidence="2 4" id="KW-0560">Oxidoreductase</keyword>
<dbReference type="PROSITE" id="PS00687">
    <property type="entry name" value="ALDEHYDE_DEHYDR_GLU"/>
    <property type="match status" value="1"/>
</dbReference>
<dbReference type="InterPro" id="IPR016160">
    <property type="entry name" value="Ald_DH_CS_CYS"/>
</dbReference>
<evidence type="ECO:0000259" key="5">
    <source>
        <dbReference type="Pfam" id="PF00171"/>
    </source>
</evidence>
<evidence type="ECO:0000313" key="6">
    <source>
        <dbReference type="EMBL" id="OOP72891.1"/>
    </source>
</evidence>
<evidence type="ECO:0000256" key="2">
    <source>
        <dbReference type="ARBA" id="ARBA00023002"/>
    </source>
</evidence>
<reference evidence="6 7" key="1">
    <citation type="submission" date="2017-02" db="EMBL/GenBank/DDBJ databases">
        <title>Genome sequence of Clostridium beijerinckii Br21.</title>
        <authorList>
            <person name="Fonseca B.C."/>
            <person name="Guazzaroni M.E."/>
            <person name="Riano-Pachon D.M."/>
            <person name="Reginatto V."/>
        </authorList>
    </citation>
    <scope>NUCLEOTIDE SEQUENCE [LARGE SCALE GENOMIC DNA]</scope>
    <source>
        <strain evidence="6 7">Br21</strain>
    </source>
</reference>
<dbReference type="FunFam" id="3.40.605.10:FF:000007">
    <property type="entry name" value="NAD/NADP-dependent betaine aldehyde dehydrogenase"/>
    <property type="match status" value="1"/>
</dbReference>
<dbReference type="PANTHER" id="PTHR11699">
    <property type="entry name" value="ALDEHYDE DEHYDROGENASE-RELATED"/>
    <property type="match status" value="1"/>
</dbReference>
<dbReference type="InterPro" id="IPR016163">
    <property type="entry name" value="Ald_DH_C"/>
</dbReference>
<organism evidence="6 7">
    <name type="scientific">Clostridium beijerinckii</name>
    <name type="common">Clostridium MP</name>
    <dbReference type="NCBI Taxonomy" id="1520"/>
    <lineage>
        <taxon>Bacteria</taxon>
        <taxon>Bacillati</taxon>
        <taxon>Bacillota</taxon>
        <taxon>Clostridia</taxon>
        <taxon>Eubacteriales</taxon>
        <taxon>Clostridiaceae</taxon>
        <taxon>Clostridium</taxon>
    </lineage>
</organism>
<dbReference type="FunFam" id="3.40.309.10:FF:000012">
    <property type="entry name" value="Betaine aldehyde dehydrogenase"/>
    <property type="match status" value="1"/>
</dbReference>
<dbReference type="EMBL" id="MWMH01000004">
    <property type="protein sequence ID" value="OOP72891.1"/>
    <property type="molecule type" value="Genomic_DNA"/>
</dbReference>
<comment type="similarity">
    <text evidence="1 4">Belongs to the aldehyde dehydrogenase family.</text>
</comment>
<accession>A0A1S9N678</accession>
<dbReference type="Gene3D" id="3.40.605.10">
    <property type="entry name" value="Aldehyde Dehydrogenase, Chain A, domain 1"/>
    <property type="match status" value="1"/>
</dbReference>
<evidence type="ECO:0000256" key="4">
    <source>
        <dbReference type="RuleBase" id="RU003345"/>
    </source>
</evidence>
<dbReference type="Proteomes" id="UP000190959">
    <property type="component" value="Unassembled WGS sequence"/>
</dbReference>
<dbReference type="InterPro" id="IPR016162">
    <property type="entry name" value="Ald_DH_N"/>
</dbReference>
<sequence length="489" mass="54092">MENLMKMYIDGEWVTSISGETREIINPANGDIIGICTEGDERDVKEAVKAAKRAFYEDGWMDTTPDVRAALLLKTADLLEKRSEEFALIETINNGKTLDESRYDISDSVHCLRYYAGIINKPSGQTFYVEDNVQTMVIREPIGVCGQIVPWNFPLLMAVWKLAPALAAGNTVIFKPAEITPMSVIKLFEIFHEVGIPKGVVNIVLGSGSKVGQEIASNMDIDKIAFTGGTSTGRKIMSSAAANIKNISLELGGKSPNIIFADADMELALDYALYGIFLNQGQVCAAGSRLLLEDSIYDEFIEKLKQRATKIKVGNGIDRDTKMGPLISRDHMEKVLSYIEIGINEGARLVCGGHRIVDNGMDKGFFIEPTIFADTTPDMRIVKEEIFGPVLVIQKFSDEKDSIRLANDSEYGLAGAVFTKDITKAMRVIKKLRAGITWVNNYQPAYCEAPWGGYKQSGIGRELGTIGYEEYTEVKQISINLAPKPNYWF</sequence>
<dbReference type="Pfam" id="PF00171">
    <property type="entry name" value="Aldedh"/>
    <property type="match status" value="1"/>
</dbReference>
<dbReference type="CDD" id="cd07119">
    <property type="entry name" value="ALDH_BADH-GbsA"/>
    <property type="match status" value="1"/>
</dbReference>
<dbReference type="AlphaFoldDB" id="A0A1S9N678"/>
<comment type="caution">
    <text evidence="6">The sequence shown here is derived from an EMBL/GenBank/DDBJ whole genome shotgun (WGS) entry which is preliminary data.</text>
</comment>
<feature type="domain" description="Aldehyde dehydrogenase" evidence="5">
    <location>
        <begin position="13"/>
        <end position="477"/>
    </location>
</feature>
<evidence type="ECO:0000256" key="3">
    <source>
        <dbReference type="PROSITE-ProRule" id="PRU10007"/>
    </source>
</evidence>